<name>A0A9J6CUB0_RHIMP</name>
<reference evidence="2" key="1">
    <citation type="journal article" date="2020" name="Cell">
        <title>Large-Scale Comparative Analyses of Tick Genomes Elucidate Their Genetic Diversity and Vector Capacities.</title>
        <authorList>
            <consortium name="Tick Genome and Microbiome Consortium (TIGMIC)"/>
            <person name="Jia N."/>
            <person name="Wang J."/>
            <person name="Shi W."/>
            <person name="Du L."/>
            <person name="Sun Y."/>
            <person name="Zhan W."/>
            <person name="Jiang J.F."/>
            <person name="Wang Q."/>
            <person name="Zhang B."/>
            <person name="Ji P."/>
            <person name="Bell-Sakyi L."/>
            <person name="Cui X.M."/>
            <person name="Yuan T.T."/>
            <person name="Jiang B.G."/>
            <person name="Yang W.F."/>
            <person name="Lam T.T."/>
            <person name="Chang Q.C."/>
            <person name="Ding S.J."/>
            <person name="Wang X.J."/>
            <person name="Zhu J.G."/>
            <person name="Ruan X.D."/>
            <person name="Zhao L."/>
            <person name="Wei J.T."/>
            <person name="Ye R.Z."/>
            <person name="Que T.C."/>
            <person name="Du C.H."/>
            <person name="Zhou Y.H."/>
            <person name="Cheng J.X."/>
            <person name="Dai P.F."/>
            <person name="Guo W.B."/>
            <person name="Han X.H."/>
            <person name="Huang E.J."/>
            <person name="Li L.F."/>
            <person name="Wei W."/>
            <person name="Gao Y.C."/>
            <person name="Liu J.Z."/>
            <person name="Shao H.Z."/>
            <person name="Wang X."/>
            <person name="Wang C.C."/>
            <person name="Yang T.C."/>
            <person name="Huo Q.B."/>
            <person name="Li W."/>
            <person name="Chen H.Y."/>
            <person name="Chen S.E."/>
            <person name="Zhou L.G."/>
            <person name="Ni X.B."/>
            <person name="Tian J.H."/>
            <person name="Sheng Y."/>
            <person name="Liu T."/>
            <person name="Pan Y.S."/>
            <person name="Xia L.Y."/>
            <person name="Li J."/>
            <person name="Zhao F."/>
            <person name="Cao W.C."/>
        </authorList>
    </citation>
    <scope>NUCLEOTIDE SEQUENCE</scope>
    <source>
        <strain evidence="2">Rmic-2018</strain>
    </source>
</reference>
<dbReference type="AlphaFoldDB" id="A0A9J6CUB0"/>
<keyword evidence="3" id="KW-1185">Reference proteome</keyword>
<accession>A0A9J6CUB0</accession>
<sequence>MGGSFPHDRKAHAKAIGGGREQERAREDYFYCLFGALCLKGVGEKEQVSRRNGEGVEQGIAEKRKHLRRVHPRPNHISVPSGGWRPFVEGATKGEGAEKHKSEAVFVCVFPGRPAHERGV</sequence>
<proteinExistence type="predicted"/>
<gene>
    <name evidence="2" type="ORF">HPB51_029632</name>
</gene>
<feature type="region of interest" description="Disordered" evidence="1">
    <location>
        <begin position="67"/>
        <end position="99"/>
    </location>
</feature>
<comment type="caution">
    <text evidence="2">The sequence shown here is derived from an EMBL/GenBank/DDBJ whole genome shotgun (WGS) entry which is preliminary data.</text>
</comment>
<evidence type="ECO:0000256" key="1">
    <source>
        <dbReference type="SAM" id="MobiDB-lite"/>
    </source>
</evidence>
<protein>
    <submittedName>
        <fullName evidence="2">Uncharacterized protein</fullName>
    </submittedName>
</protein>
<dbReference type="Proteomes" id="UP000821866">
    <property type="component" value="Unassembled WGS sequence"/>
</dbReference>
<organism evidence="2 3">
    <name type="scientific">Rhipicephalus microplus</name>
    <name type="common">Cattle tick</name>
    <name type="synonym">Boophilus microplus</name>
    <dbReference type="NCBI Taxonomy" id="6941"/>
    <lineage>
        <taxon>Eukaryota</taxon>
        <taxon>Metazoa</taxon>
        <taxon>Ecdysozoa</taxon>
        <taxon>Arthropoda</taxon>
        <taxon>Chelicerata</taxon>
        <taxon>Arachnida</taxon>
        <taxon>Acari</taxon>
        <taxon>Parasitiformes</taxon>
        <taxon>Ixodida</taxon>
        <taxon>Ixodoidea</taxon>
        <taxon>Ixodidae</taxon>
        <taxon>Rhipicephalinae</taxon>
        <taxon>Rhipicephalus</taxon>
        <taxon>Boophilus</taxon>
    </lineage>
</organism>
<dbReference type="EMBL" id="JABSTU010006855">
    <property type="protein sequence ID" value="KAH7931950.1"/>
    <property type="molecule type" value="Genomic_DNA"/>
</dbReference>
<reference evidence="2" key="2">
    <citation type="submission" date="2021-09" db="EMBL/GenBank/DDBJ databases">
        <authorList>
            <person name="Jia N."/>
            <person name="Wang J."/>
            <person name="Shi W."/>
            <person name="Du L."/>
            <person name="Sun Y."/>
            <person name="Zhan W."/>
            <person name="Jiang J."/>
            <person name="Wang Q."/>
            <person name="Zhang B."/>
            <person name="Ji P."/>
            <person name="Sakyi L.B."/>
            <person name="Cui X."/>
            <person name="Yuan T."/>
            <person name="Jiang B."/>
            <person name="Yang W."/>
            <person name="Lam T.T.-Y."/>
            <person name="Chang Q."/>
            <person name="Ding S."/>
            <person name="Wang X."/>
            <person name="Zhu J."/>
            <person name="Ruan X."/>
            <person name="Zhao L."/>
            <person name="Wei J."/>
            <person name="Que T."/>
            <person name="Du C."/>
            <person name="Cheng J."/>
            <person name="Dai P."/>
            <person name="Han X."/>
            <person name="Huang E."/>
            <person name="Gao Y."/>
            <person name="Liu J."/>
            <person name="Shao H."/>
            <person name="Ye R."/>
            <person name="Li L."/>
            <person name="Wei W."/>
            <person name="Wang X."/>
            <person name="Wang C."/>
            <person name="Huo Q."/>
            <person name="Li W."/>
            <person name="Guo W."/>
            <person name="Chen H."/>
            <person name="Chen S."/>
            <person name="Zhou L."/>
            <person name="Zhou L."/>
            <person name="Ni X."/>
            <person name="Tian J."/>
            <person name="Zhou Y."/>
            <person name="Sheng Y."/>
            <person name="Liu T."/>
            <person name="Pan Y."/>
            <person name="Xia L."/>
            <person name="Li J."/>
            <person name="Zhao F."/>
            <person name="Cao W."/>
        </authorList>
    </citation>
    <scope>NUCLEOTIDE SEQUENCE</scope>
    <source>
        <strain evidence="2">Rmic-2018</strain>
        <tissue evidence="2">Larvae</tissue>
    </source>
</reference>
<evidence type="ECO:0000313" key="2">
    <source>
        <dbReference type="EMBL" id="KAH7931950.1"/>
    </source>
</evidence>
<feature type="region of interest" description="Disordered" evidence="1">
    <location>
        <begin position="1"/>
        <end position="22"/>
    </location>
</feature>
<evidence type="ECO:0000313" key="3">
    <source>
        <dbReference type="Proteomes" id="UP000821866"/>
    </source>
</evidence>